<accession>A0ABU0GVZ7</accession>
<protein>
    <submittedName>
        <fullName evidence="1">Pimeloyl-ACP methyl ester carboxylesterase</fullName>
    </submittedName>
</protein>
<dbReference type="InterPro" id="IPR029058">
    <property type="entry name" value="AB_hydrolase_fold"/>
</dbReference>
<dbReference type="SUPFAM" id="SSF53474">
    <property type="entry name" value="alpha/beta-Hydrolases"/>
    <property type="match status" value="1"/>
</dbReference>
<dbReference type="Proteomes" id="UP001241988">
    <property type="component" value="Unassembled WGS sequence"/>
</dbReference>
<proteinExistence type="predicted"/>
<dbReference type="EMBL" id="JAUSWB010000005">
    <property type="protein sequence ID" value="MDQ0429543.1"/>
    <property type="molecule type" value="Genomic_DNA"/>
</dbReference>
<reference evidence="1 2" key="1">
    <citation type="submission" date="2023-07" db="EMBL/GenBank/DDBJ databases">
        <title>Genomic Encyclopedia of Type Strains, Phase IV (KMG-IV): sequencing the most valuable type-strain genomes for metagenomic binning, comparative biology and taxonomic classification.</title>
        <authorList>
            <person name="Goeker M."/>
        </authorList>
    </citation>
    <scope>NUCLEOTIDE SEQUENCE [LARGE SCALE GENOMIC DNA]</scope>
    <source>
        <strain evidence="1 2">DSM 16419</strain>
    </source>
</reference>
<gene>
    <name evidence="1" type="ORF">QOZ98_002371</name>
</gene>
<sequence>MLLRDFQTSVINTGEAEIFLRFGGEGPPLLLLHGHPQTHTMWHELAPRLAKIILS</sequence>
<organism evidence="1 2">
    <name type="scientific">Planomicrobium stackebrandtii</name>
    <dbReference type="NCBI Taxonomy" id="253160"/>
    <lineage>
        <taxon>Bacteria</taxon>
        <taxon>Bacillati</taxon>
        <taxon>Bacillota</taxon>
        <taxon>Bacilli</taxon>
        <taxon>Bacillales</taxon>
        <taxon>Caryophanaceae</taxon>
        <taxon>Planomicrobium</taxon>
    </lineage>
</organism>
<keyword evidence="2" id="KW-1185">Reference proteome</keyword>
<comment type="caution">
    <text evidence="1">The sequence shown here is derived from an EMBL/GenBank/DDBJ whole genome shotgun (WGS) entry which is preliminary data.</text>
</comment>
<name>A0ABU0GVZ7_9BACL</name>
<dbReference type="Gene3D" id="3.40.50.1820">
    <property type="entry name" value="alpha/beta hydrolase"/>
    <property type="match status" value="1"/>
</dbReference>
<evidence type="ECO:0000313" key="2">
    <source>
        <dbReference type="Proteomes" id="UP001241988"/>
    </source>
</evidence>
<evidence type="ECO:0000313" key="1">
    <source>
        <dbReference type="EMBL" id="MDQ0429543.1"/>
    </source>
</evidence>
<dbReference type="RefSeq" id="WP_308787609.1">
    <property type="nucleotide sequence ID" value="NZ_JAUSWB010000005.1"/>
</dbReference>